<feature type="domain" description="HTH lacI-type" evidence="4">
    <location>
        <begin position="9"/>
        <end position="52"/>
    </location>
</feature>
<sequence>MPNMPDRKINQSDIARQADVSISTVSRALSGAPGIRPELRERIMSIAYSLGYDHPAGNDAQRVAVILPMNPVTGGLHQIFQETFDGFQAAALESGLRLFPHLIMERDVTAAQLREIHDSIGSTTTVIFYARPDAELMQYLQQTGPFVQVFNRDGEMRFDAVMADDRAGARLMVRHILGLGHRKTAFVFAPSRPSSQRRQQGMHEALADVPDASATLIALDHDRQETAFDYFTALFAKGRPAWSVAICVNDLVAMGLIQAARDAGLSVPGDLSVSGFDSLAWSQMTKPSLTTMHVDRAALGREVANALLRRLADPAAPVLTVMQGSTLLPGGTVTAI</sequence>
<dbReference type="PANTHER" id="PTHR30146:SF138">
    <property type="entry name" value="TRANSCRIPTIONAL REGULATORY PROTEIN"/>
    <property type="match status" value="1"/>
</dbReference>
<dbReference type="InterPro" id="IPR000843">
    <property type="entry name" value="HTH_LacI"/>
</dbReference>
<evidence type="ECO:0000313" key="6">
    <source>
        <dbReference type="Proteomes" id="UP000000692"/>
    </source>
</evidence>
<keyword evidence="2" id="KW-0238">DNA-binding</keyword>
<dbReference type="PROSITE" id="PS50932">
    <property type="entry name" value="HTH_LACI_2"/>
    <property type="match status" value="1"/>
</dbReference>
<gene>
    <name evidence="5" type="ordered locus">KVU_0551</name>
</gene>
<evidence type="ECO:0000256" key="2">
    <source>
        <dbReference type="ARBA" id="ARBA00023125"/>
    </source>
</evidence>
<dbReference type="Gene3D" id="1.10.260.40">
    <property type="entry name" value="lambda repressor-like DNA-binding domains"/>
    <property type="match status" value="1"/>
</dbReference>
<accession>F9Y3M6</accession>
<dbReference type="AlphaFoldDB" id="F9Y3M6"/>
<dbReference type="InterPro" id="IPR046335">
    <property type="entry name" value="LacI/GalR-like_sensor"/>
</dbReference>
<dbReference type="Gene3D" id="3.40.50.2300">
    <property type="match status" value="2"/>
</dbReference>
<dbReference type="Proteomes" id="UP000000692">
    <property type="component" value="Chromosome"/>
</dbReference>
<evidence type="ECO:0000256" key="1">
    <source>
        <dbReference type="ARBA" id="ARBA00023015"/>
    </source>
</evidence>
<dbReference type="GO" id="GO:0003700">
    <property type="term" value="F:DNA-binding transcription factor activity"/>
    <property type="evidence" value="ECO:0007669"/>
    <property type="project" value="TreeGrafter"/>
</dbReference>
<dbReference type="SUPFAM" id="SSF53822">
    <property type="entry name" value="Periplasmic binding protein-like I"/>
    <property type="match status" value="1"/>
</dbReference>
<dbReference type="InterPro" id="IPR028082">
    <property type="entry name" value="Peripla_BP_I"/>
</dbReference>
<dbReference type="InterPro" id="IPR010982">
    <property type="entry name" value="Lambda_DNA-bd_dom_sf"/>
</dbReference>
<organism evidence="5 6">
    <name type="scientific">Ketogulonicigenium vulgare (strain WSH-001)</name>
    <dbReference type="NCBI Taxonomy" id="759362"/>
    <lineage>
        <taxon>Bacteria</taxon>
        <taxon>Pseudomonadati</taxon>
        <taxon>Pseudomonadota</taxon>
        <taxon>Alphaproteobacteria</taxon>
        <taxon>Rhodobacterales</taxon>
        <taxon>Roseobacteraceae</taxon>
        <taxon>Ketogulonicigenium</taxon>
    </lineage>
</organism>
<dbReference type="OrthoDB" id="7811243at2"/>
<dbReference type="SMART" id="SM00354">
    <property type="entry name" value="HTH_LACI"/>
    <property type="match status" value="1"/>
</dbReference>
<dbReference type="GO" id="GO:0000976">
    <property type="term" value="F:transcription cis-regulatory region binding"/>
    <property type="evidence" value="ECO:0007669"/>
    <property type="project" value="TreeGrafter"/>
</dbReference>
<keyword evidence="3" id="KW-0804">Transcription</keyword>
<dbReference type="HOGENOM" id="CLU_037628_6_4_5"/>
<evidence type="ECO:0000256" key="3">
    <source>
        <dbReference type="ARBA" id="ARBA00023163"/>
    </source>
</evidence>
<dbReference type="RefSeq" id="WP_013383837.1">
    <property type="nucleotide sequence ID" value="NC_017384.1"/>
</dbReference>
<evidence type="ECO:0000259" key="4">
    <source>
        <dbReference type="PROSITE" id="PS50932"/>
    </source>
</evidence>
<dbReference type="eggNOG" id="COG1609">
    <property type="taxonomic scope" value="Bacteria"/>
</dbReference>
<dbReference type="PANTHER" id="PTHR30146">
    <property type="entry name" value="LACI-RELATED TRANSCRIPTIONAL REPRESSOR"/>
    <property type="match status" value="1"/>
</dbReference>
<dbReference type="Pfam" id="PF00356">
    <property type="entry name" value="LacI"/>
    <property type="match status" value="1"/>
</dbReference>
<keyword evidence="1" id="KW-0805">Transcription regulation</keyword>
<keyword evidence="6" id="KW-1185">Reference proteome</keyword>
<name>F9Y3M6_KETVW</name>
<dbReference type="CDD" id="cd01392">
    <property type="entry name" value="HTH_LacI"/>
    <property type="match status" value="1"/>
</dbReference>
<dbReference type="CDD" id="cd06267">
    <property type="entry name" value="PBP1_LacI_sugar_binding-like"/>
    <property type="match status" value="1"/>
</dbReference>
<protein>
    <submittedName>
        <fullName evidence="5">Periplasmic binding protein/LacI transcriptional regulator</fullName>
    </submittedName>
</protein>
<dbReference type="EMBL" id="CP002018">
    <property type="protein sequence ID" value="AEM40390.1"/>
    <property type="molecule type" value="Genomic_DNA"/>
</dbReference>
<evidence type="ECO:0000313" key="5">
    <source>
        <dbReference type="EMBL" id="AEM40390.1"/>
    </source>
</evidence>
<proteinExistence type="predicted"/>
<dbReference type="KEGG" id="kvl:KVU_0551"/>
<dbReference type="Pfam" id="PF13377">
    <property type="entry name" value="Peripla_BP_3"/>
    <property type="match status" value="1"/>
</dbReference>
<dbReference type="SUPFAM" id="SSF47413">
    <property type="entry name" value="lambda repressor-like DNA-binding domains"/>
    <property type="match status" value="1"/>
</dbReference>
<reference evidence="5 6" key="1">
    <citation type="journal article" date="2011" name="J. Bacteriol.">
        <title>Complete genome sequence of the industrial strain Ketogulonicigenium vulgare WSH-001.</title>
        <authorList>
            <person name="Liu L."/>
            <person name="Li Y."/>
            <person name="Zhang J."/>
            <person name="Zhou Z."/>
            <person name="Liu J."/>
            <person name="Li X."/>
            <person name="Zhou J."/>
            <person name="Du G."/>
            <person name="Wang L."/>
            <person name="Chen J."/>
        </authorList>
    </citation>
    <scope>NUCLEOTIDE SEQUENCE [LARGE SCALE GENOMIC DNA]</scope>
    <source>
        <strain evidence="5 6">WSH-001</strain>
    </source>
</reference>